<reference evidence="2" key="2">
    <citation type="journal article" date="2018" name="Genome Biol.">
        <title>SKESA: strategic k-mer extension for scrupulous assemblies.</title>
        <authorList>
            <person name="Souvorov A."/>
            <person name="Agarwala R."/>
            <person name="Lipman D.J."/>
        </authorList>
    </citation>
    <scope>NUCLEOTIDE SEQUENCE</scope>
    <source>
        <strain evidence="2">Typhimurium</strain>
    </source>
</reference>
<protein>
    <submittedName>
        <fullName evidence="1">Shufflon protein B</fullName>
    </submittedName>
</protein>
<accession>A0A2S1FM98</accession>
<name>A0A2S1FM98_SALTM</name>
<sequence length="105" mass="11077">MLTSKEAKNNANNHSLQACQSGTWRKVGSGELQIATAQATGWRFPGATATCPTGKRVTGGGGICTSRTGYIWLTRSFPSANNSWSAACDTTEDQNGSITVYAICQ</sequence>
<gene>
    <name evidence="2" type="ORF">G1O49_19585</name>
</gene>
<evidence type="ECO:0000313" key="2">
    <source>
        <dbReference type="EMBL" id="HAD3206273.1"/>
    </source>
</evidence>
<proteinExistence type="predicted"/>
<reference evidence="1" key="3">
    <citation type="submission" date="2018-04" db="EMBL/GenBank/DDBJ databases">
        <authorList>
            <person name="Go L.Y."/>
            <person name="Mitchell J.A."/>
        </authorList>
    </citation>
    <scope>NUCLEOTIDE SEQUENCE</scope>
    <source>
        <strain evidence="1">STm2</strain>
        <plasmid evidence="1">pSTM2</plasmid>
    </source>
</reference>
<dbReference type="AlphaFoldDB" id="A0A2S1FM98"/>
<organism evidence="1">
    <name type="scientific">Salmonella typhimurium</name>
    <dbReference type="NCBI Taxonomy" id="90371"/>
    <lineage>
        <taxon>Bacteria</taxon>
        <taxon>Pseudomonadati</taxon>
        <taxon>Pseudomonadota</taxon>
        <taxon>Gammaproteobacteria</taxon>
        <taxon>Enterobacterales</taxon>
        <taxon>Enterobacteriaceae</taxon>
        <taxon>Salmonella</taxon>
    </lineage>
</organism>
<dbReference type="EMBL" id="DAAOIL010000019">
    <property type="protein sequence ID" value="HAD3206273.1"/>
    <property type="molecule type" value="Genomic_DNA"/>
</dbReference>
<keyword evidence="1" id="KW-0614">Plasmid</keyword>
<reference evidence="1" key="1">
    <citation type="journal article" date="2013" name="BMC Genomics">
        <title>Evidence of microevolution of Salmonella Typhimurium during a series of egg-associated outbreaks linked to a single chicken farm.</title>
        <authorList>
            <person name="Hawkey J."/>
            <person name="Edwards D.J."/>
            <person name="Dimovski K."/>
            <person name="Hiley L."/>
            <person name="Billman-Jacobe H."/>
            <person name="Hogg G."/>
            <person name="Holt K.E."/>
        </authorList>
    </citation>
    <scope>NUCLEOTIDE SEQUENCE</scope>
    <source>
        <strain evidence="1">STm2</strain>
        <plasmid evidence="1">pSTM2</plasmid>
    </source>
</reference>
<dbReference type="EMBL" id="KF290378">
    <property type="protein sequence ID" value="AWD73718.1"/>
    <property type="molecule type" value="Genomic_DNA"/>
</dbReference>
<dbReference type="PROSITE" id="PS51257">
    <property type="entry name" value="PROKAR_LIPOPROTEIN"/>
    <property type="match status" value="1"/>
</dbReference>
<geneLocation type="plasmid" evidence="1">
    <name>pSTM2</name>
</geneLocation>
<reference evidence="2" key="4">
    <citation type="submission" date="2019-01" db="EMBL/GenBank/DDBJ databases">
        <authorList>
            <consortium name="NCBI Pathogen Detection Project"/>
        </authorList>
    </citation>
    <scope>NUCLEOTIDE SEQUENCE</scope>
    <source>
        <strain evidence="2">Typhimurium</strain>
    </source>
</reference>
<evidence type="ECO:0000313" key="1">
    <source>
        <dbReference type="EMBL" id="AWD73718.1"/>
    </source>
</evidence>